<dbReference type="EMBL" id="JAGFMF010011853">
    <property type="protein sequence ID" value="KAG8511178.1"/>
    <property type="molecule type" value="Genomic_DNA"/>
</dbReference>
<reference evidence="1" key="1">
    <citation type="journal article" date="2021" name="Evol. Appl.">
        <title>The genome of the Pyrenean desman and the effects of bottlenecks and inbreeding on the genomic landscape of an endangered species.</title>
        <authorList>
            <person name="Escoda L."/>
            <person name="Castresana J."/>
        </authorList>
    </citation>
    <scope>NUCLEOTIDE SEQUENCE</scope>
    <source>
        <strain evidence="1">IBE-C5619</strain>
    </source>
</reference>
<dbReference type="AlphaFoldDB" id="A0A8J6DM13"/>
<dbReference type="OrthoDB" id="10263328at2759"/>
<feature type="non-terminal residue" evidence="1">
    <location>
        <position position="253"/>
    </location>
</feature>
<protein>
    <submittedName>
        <fullName evidence="1">Importin subunit beta-1</fullName>
    </submittedName>
</protein>
<proteinExistence type="predicted"/>
<gene>
    <name evidence="1" type="ORF">J0S82_003431</name>
</gene>
<evidence type="ECO:0000313" key="2">
    <source>
        <dbReference type="Proteomes" id="UP000700334"/>
    </source>
</evidence>
<keyword evidence="2" id="KW-1185">Reference proteome</keyword>
<evidence type="ECO:0000313" key="1">
    <source>
        <dbReference type="EMBL" id="KAG8511178.1"/>
    </source>
</evidence>
<feature type="non-terminal residue" evidence="1">
    <location>
        <position position="1"/>
    </location>
</feature>
<sequence length="253" mass="29378">STNQELCHLKIQTSRQNISRMAFINVNIWWRSQELFCRLWAQNTTGLVLLHSDGRYCLCRDLSEQVLVANVTIPNSTEHMKELTLDAICYICQDIHTEQLKDNSNTILTVIILGKRKEDPNRNVKFIASKALLNYWCSSKHTLTKNLKGNFFSSDYYGEKQRQTAYSHILEVHGDNSQMLRSQEQPENYCREVKKYLKVVLIMFQKVCESQVNKSNYNMLRAEFSLYFSDHVATFEDDLENIGYGAAGLIENI</sequence>
<dbReference type="InterPro" id="IPR016024">
    <property type="entry name" value="ARM-type_fold"/>
</dbReference>
<name>A0A8J6DM13_GALPY</name>
<dbReference type="SUPFAM" id="SSF48371">
    <property type="entry name" value="ARM repeat"/>
    <property type="match status" value="1"/>
</dbReference>
<organism evidence="1 2">
    <name type="scientific">Galemys pyrenaicus</name>
    <name type="common">Iberian desman</name>
    <name type="synonym">Pyrenean desman</name>
    <dbReference type="NCBI Taxonomy" id="202257"/>
    <lineage>
        <taxon>Eukaryota</taxon>
        <taxon>Metazoa</taxon>
        <taxon>Chordata</taxon>
        <taxon>Craniata</taxon>
        <taxon>Vertebrata</taxon>
        <taxon>Euteleostomi</taxon>
        <taxon>Mammalia</taxon>
        <taxon>Eutheria</taxon>
        <taxon>Laurasiatheria</taxon>
        <taxon>Eulipotyphla</taxon>
        <taxon>Talpidae</taxon>
        <taxon>Galemys</taxon>
    </lineage>
</organism>
<comment type="caution">
    <text evidence="1">The sequence shown here is derived from an EMBL/GenBank/DDBJ whole genome shotgun (WGS) entry which is preliminary data.</text>
</comment>
<dbReference type="Gene3D" id="1.25.10.10">
    <property type="entry name" value="Leucine-rich Repeat Variant"/>
    <property type="match status" value="1"/>
</dbReference>
<accession>A0A8J6DM13</accession>
<dbReference type="InterPro" id="IPR011989">
    <property type="entry name" value="ARM-like"/>
</dbReference>
<dbReference type="Proteomes" id="UP000700334">
    <property type="component" value="Unassembled WGS sequence"/>
</dbReference>